<dbReference type="GO" id="GO:0003677">
    <property type="term" value="F:DNA binding"/>
    <property type="evidence" value="ECO:0007669"/>
    <property type="project" value="InterPro"/>
</dbReference>
<evidence type="ECO:0008006" key="4">
    <source>
        <dbReference type="Google" id="ProtNLM"/>
    </source>
</evidence>
<dbReference type="GO" id="GO:0004803">
    <property type="term" value="F:transposase activity"/>
    <property type="evidence" value="ECO:0007669"/>
    <property type="project" value="InterPro"/>
</dbReference>
<organism evidence="2 3">
    <name type="scientific">Enhygromyxa salina</name>
    <dbReference type="NCBI Taxonomy" id="215803"/>
    <lineage>
        <taxon>Bacteria</taxon>
        <taxon>Pseudomonadati</taxon>
        <taxon>Myxococcota</taxon>
        <taxon>Polyangia</taxon>
        <taxon>Nannocystales</taxon>
        <taxon>Nannocystaceae</taxon>
        <taxon>Enhygromyxa</taxon>
    </lineage>
</organism>
<evidence type="ECO:0000313" key="3">
    <source>
        <dbReference type="Proteomes" id="UP000031599"/>
    </source>
</evidence>
<dbReference type="EMBL" id="JMCC02000001">
    <property type="protein sequence ID" value="KIG19541.1"/>
    <property type="molecule type" value="Genomic_DNA"/>
</dbReference>
<dbReference type="InterPro" id="IPR036515">
    <property type="entry name" value="Transposase_17_sf"/>
</dbReference>
<comment type="caution">
    <text evidence="2">The sequence shown here is derived from an EMBL/GenBank/DDBJ whole genome shotgun (WGS) entry which is preliminary data.</text>
</comment>
<name>A0A0C2D8Z6_9BACT</name>
<dbReference type="GO" id="GO:0006313">
    <property type="term" value="P:DNA transposition"/>
    <property type="evidence" value="ECO:0007669"/>
    <property type="project" value="InterPro"/>
</dbReference>
<dbReference type="Gene3D" id="3.30.70.1290">
    <property type="entry name" value="Transposase IS200-like"/>
    <property type="match status" value="1"/>
</dbReference>
<evidence type="ECO:0000313" key="2">
    <source>
        <dbReference type="EMBL" id="KIG19541.1"/>
    </source>
</evidence>
<protein>
    <recommendedName>
        <fullName evidence="4">Transposase</fullName>
    </recommendedName>
</protein>
<dbReference type="Proteomes" id="UP000031599">
    <property type="component" value="Unassembled WGS sequence"/>
</dbReference>
<evidence type="ECO:0000256" key="1">
    <source>
        <dbReference type="SAM" id="MobiDB-lite"/>
    </source>
</evidence>
<proteinExistence type="predicted"/>
<gene>
    <name evidence="2" type="ORF">DB30_00050</name>
</gene>
<feature type="region of interest" description="Disordered" evidence="1">
    <location>
        <begin position="1"/>
        <end position="23"/>
    </location>
</feature>
<dbReference type="AlphaFoldDB" id="A0A0C2D8Z6"/>
<accession>A0A0C2D8Z6</accession>
<dbReference type="RefSeq" id="WP_052545897.1">
    <property type="nucleotide sequence ID" value="NZ_JMCC02000001.1"/>
</dbReference>
<dbReference type="SUPFAM" id="SSF143422">
    <property type="entry name" value="Transposase IS200-like"/>
    <property type="match status" value="1"/>
</dbReference>
<reference evidence="2 3" key="1">
    <citation type="submission" date="2014-12" db="EMBL/GenBank/DDBJ databases">
        <title>Genome assembly of Enhygromyxa salina DSM 15201.</title>
        <authorList>
            <person name="Sharma G."/>
            <person name="Subramanian S."/>
        </authorList>
    </citation>
    <scope>NUCLEOTIDE SEQUENCE [LARGE SCALE GENOMIC DNA]</scope>
    <source>
        <strain evidence="2 3">DSM 15201</strain>
    </source>
</reference>
<sequence>MATPAQKQESAARRANNRARGLARDYPRVRAQPIYRGRQYKITRRCINRLMLFSPGPEPDEFNNFVGYCLAHAAARYGIQIHSSLWMSNHHHTDLTDPDANLVPFKQLLHSLIARGRNAQLGRSDSVWSGDGPCDTRRPTEGESLMDIVYTLTNPVEAGLVKWSRQWPGFTTIGWRFGETRTFKRPKGLFDDKGDMPEEVSLTLVRPPIFSELDDDALYEKLMDAVRERELEVHRYMRKHGRRFMGPRKLAGQRWNRAPQSFEERFTVTPKHAGPCLRLVLKEVARDRAWERDYAAARALLLAGKPAVFPAGTYWMRRFAGVDVISQAP</sequence>